<evidence type="ECO:0000313" key="1">
    <source>
        <dbReference type="EMBL" id="KAH0898854.1"/>
    </source>
</evidence>
<keyword evidence="2" id="KW-1185">Reference proteome</keyword>
<comment type="caution">
    <text evidence="1">The sequence shown here is derived from an EMBL/GenBank/DDBJ whole genome shotgun (WGS) entry which is preliminary data.</text>
</comment>
<dbReference type="Proteomes" id="UP000824890">
    <property type="component" value="Unassembled WGS sequence"/>
</dbReference>
<proteinExistence type="predicted"/>
<name>A0ABQ8B214_BRANA</name>
<dbReference type="EMBL" id="JAGKQM010000012">
    <property type="protein sequence ID" value="KAH0898854.1"/>
    <property type="molecule type" value="Genomic_DNA"/>
</dbReference>
<protein>
    <submittedName>
        <fullName evidence="1">Uncharacterized protein</fullName>
    </submittedName>
</protein>
<reference evidence="1 2" key="1">
    <citation type="submission" date="2021-05" db="EMBL/GenBank/DDBJ databases">
        <title>Genome Assembly of Synthetic Allotetraploid Brassica napus Reveals Homoeologous Exchanges between Subgenomes.</title>
        <authorList>
            <person name="Davis J.T."/>
        </authorList>
    </citation>
    <scope>NUCLEOTIDE SEQUENCE [LARGE SCALE GENOMIC DNA]</scope>
    <source>
        <strain evidence="2">cv. Da-Ae</strain>
        <tissue evidence="1">Seedling</tissue>
    </source>
</reference>
<evidence type="ECO:0000313" key="2">
    <source>
        <dbReference type="Proteomes" id="UP000824890"/>
    </source>
</evidence>
<accession>A0ABQ8B214</accession>
<sequence>MEDGTPCALLFFQIKQQYFSIPWLGDCGLTWSHAALCCPFGEALSAFSGRRSMTRRLVLNLLCHGHREHVFSGFFYSHLLQMSRGPALLDVVLAFSLAPLQEVEQQCSRHLGRVSSRNNSNGIRRVLKGIAPVASVEPFGIPSRSIGQLRGNRTFVGRVILHLLIFHVGCIFSKSVDFGDILLRPRGKATVLLRPWAWRVWVDMISSALCPRLGEPLSAFSGRHSMTRRLFLNLFCHGRADGKGMKTSTPCCRVSIFSGSFAGGRAAVFPALGQGSFRRTTPVEFDKYSKALYPPRYQYFQELLFWILQLLEFVKVVNPAGRCCALLEDLSSFSYVAELLLLLDCPLILMLVMTAPSWDH</sequence>
<organism evidence="1 2">
    <name type="scientific">Brassica napus</name>
    <name type="common">Rape</name>
    <dbReference type="NCBI Taxonomy" id="3708"/>
    <lineage>
        <taxon>Eukaryota</taxon>
        <taxon>Viridiplantae</taxon>
        <taxon>Streptophyta</taxon>
        <taxon>Embryophyta</taxon>
        <taxon>Tracheophyta</taxon>
        <taxon>Spermatophyta</taxon>
        <taxon>Magnoliopsida</taxon>
        <taxon>eudicotyledons</taxon>
        <taxon>Gunneridae</taxon>
        <taxon>Pentapetalae</taxon>
        <taxon>rosids</taxon>
        <taxon>malvids</taxon>
        <taxon>Brassicales</taxon>
        <taxon>Brassicaceae</taxon>
        <taxon>Brassiceae</taxon>
        <taxon>Brassica</taxon>
    </lineage>
</organism>
<gene>
    <name evidence="1" type="ORF">HID58_048422</name>
</gene>